<dbReference type="Pfam" id="PF00702">
    <property type="entry name" value="Hydrolase"/>
    <property type="match status" value="1"/>
</dbReference>
<dbReference type="PANTHER" id="PTHR43344">
    <property type="entry name" value="PHOSPHOSERINE PHOSPHATASE"/>
    <property type="match status" value="1"/>
</dbReference>
<dbReference type="SUPFAM" id="SSF56784">
    <property type="entry name" value="HAD-like"/>
    <property type="match status" value="1"/>
</dbReference>
<evidence type="ECO:0000256" key="2">
    <source>
        <dbReference type="ARBA" id="ARBA00005135"/>
    </source>
</evidence>
<protein>
    <recommendedName>
        <fullName evidence="3">phosphoserine phosphatase</fullName>
        <ecNumber evidence="3">3.1.3.3</ecNumber>
    </recommendedName>
</protein>
<keyword evidence="8" id="KW-0718">Serine biosynthesis</keyword>
<dbReference type="Gene3D" id="3.40.50.1000">
    <property type="entry name" value="HAD superfamily/HAD-like"/>
    <property type="match status" value="1"/>
</dbReference>
<organism evidence="9">
    <name type="scientific">marine metagenome</name>
    <dbReference type="NCBI Taxonomy" id="408172"/>
    <lineage>
        <taxon>unclassified sequences</taxon>
        <taxon>metagenomes</taxon>
        <taxon>ecological metagenomes</taxon>
    </lineage>
</organism>
<dbReference type="InterPro" id="IPR023214">
    <property type="entry name" value="HAD_sf"/>
</dbReference>
<evidence type="ECO:0000313" key="9">
    <source>
        <dbReference type="EMBL" id="SUZ99323.1"/>
    </source>
</evidence>
<dbReference type="PANTHER" id="PTHR43344:SF2">
    <property type="entry name" value="PHOSPHOSERINE PHOSPHATASE"/>
    <property type="match status" value="1"/>
</dbReference>
<name>A0A381SDW9_9ZZZZ</name>
<dbReference type="GO" id="GO:0036424">
    <property type="term" value="F:L-phosphoserine phosphatase activity"/>
    <property type="evidence" value="ECO:0007669"/>
    <property type="project" value="TreeGrafter"/>
</dbReference>
<proteinExistence type="predicted"/>
<evidence type="ECO:0000256" key="5">
    <source>
        <dbReference type="ARBA" id="ARBA00022723"/>
    </source>
</evidence>
<evidence type="ECO:0000256" key="3">
    <source>
        <dbReference type="ARBA" id="ARBA00012640"/>
    </source>
</evidence>
<dbReference type="EMBL" id="UINC01002691">
    <property type="protein sequence ID" value="SUZ99323.1"/>
    <property type="molecule type" value="Genomic_DNA"/>
</dbReference>
<keyword evidence="6" id="KW-0378">Hydrolase</keyword>
<evidence type="ECO:0000256" key="6">
    <source>
        <dbReference type="ARBA" id="ARBA00022801"/>
    </source>
</evidence>
<reference evidence="9" key="1">
    <citation type="submission" date="2018-05" db="EMBL/GenBank/DDBJ databases">
        <authorList>
            <person name="Lanie J.A."/>
            <person name="Ng W.-L."/>
            <person name="Kazmierczak K.M."/>
            <person name="Andrzejewski T.M."/>
            <person name="Davidsen T.M."/>
            <person name="Wayne K.J."/>
            <person name="Tettelin H."/>
            <person name="Glass J.I."/>
            <person name="Rusch D."/>
            <person name="Podicherti R."/>
            <person name="Tsui H.-C.T."/>
            <person name="Winkler M.E."/>
        </authorList>
    </citation>
    <scope>NUCLEOTIDE SEQUENCE</scope>
</reference>
<keyword evidence="7" id="KW-0460">Magnesium</keyword>
<sequence>MLSHKKMTVACLDFEGVIIPEIWQGLSRLCNIDDLKLTTRDIADYDELMRYRLKICDQYNLTLRDIHKVVEQMEPLDGAFAFLTWLRQRYEVIILSDTFREFVEPLMHKLQYPTLFCHSLKLDKDLRIVDYCLRQKDQKRHAVKALKAINFHTVAVGDSYNDISMLNEADHGIFFRPTKKIITEYPEFPVTNEYAELKIALERLTKDE</sequence>
<dbReference type="Gene3D" id="3.90.1470.10">
    <property type="entry name" value="thrh gene product, domain 2"/>
    <property type="match status" value="1"/>
</dbReference>
<evidence type="ECO:0000256" key="4">
    <source>
        <dbReference type="ARBA" id="ARBA00022605"/>
    </source>
</evidence>
<accession>A0A381SDW9</accession>
<dbReference type="GO" id="GO:0005737">
    <property type="term" value="C:cytoplasm"/>
    <property type="evidence" value="ECO:0007669"/>
    <property type="project" value="TreeGrafter"/>
</dbReference>
<gene>
    <name evidence="9" type="ORF">METZ01_LOCUS52177</name>
</gene>
<dbReference type="InterPro" id="IPR050582">
    <property type="entry name" value="HAD-like_SerB"/>
</dbReference>
<dbReference type="AlphaFoldDB" id="A0A381SDW9"/>
<dbReference type="InterPro" id="IPR011863">
    <property type="entry name" value="HSK-PSP"/>
</dbReference>
<dbReference type="EC" id="3.1.3.3" evidence="3"/>
<keyword evidence="4" id="KW-0028">Amino-acid biosynthesis</keyword>
<comment type="cofactor">
    <cofactor evidence="1">
        <name>Mg(2+)</name>
        <dbReference type="ChEBI" id="CHEBI:18420"/>
    </cofactor>
</comment>
<evidence type="ECO:0000256" key="8">
    <source>
        <dbReference type="ARBA" id="ARBA00023299"/>
    </source>
</evidence>
<dbReference type="NCBIfam" id="NF010109">
    <property type="entry name" value="PRK13582.1"/>
    <property type="match status" value="1"/>
</dbReference>
<evidence type="ECO:0000256" key="1">
    <source>
        <dbReference type="ARBA" id="ARBA00001946"/>
    </source>
</evidence>
<dbReference type="NCBIfam" id="TIGR02137">
    <property type="entry name" value="HSK-PSP"/>
    <property type="match status" value="1"/>
</dbReference>
<dbReference type="GO" id="GO:0000287">
    <property type="term" value="F:magnesium ion binding"/>
    <property type="evidence" value="ECO:0007669"/>
    <property type="project" value="TreeGrafter"/>
</dbReference>
<dbReference type="InterPro" id="IPR036412">
    <property type="entry name" value="HAD-like_sf"/>
</dbReference>
<keyword evidence="5" id="KW-0479">Metal-binding</keyword>
<evidence type="ECO:0000256" key="7">
    <source>
        <dbReference type="ARBA" id="ARBA00022842"/>
    </source>
</evidence>
<dbReference type="GO" id="GO:0006564">
    <property type="term" value="P:L-serine biosynthetic process"/>
    <property type="evidence" value="ECO:0007669"/>
    <property type="project" value="UniProtKB-KW"/>
</dbReference>
<comment type="pathway">
    <text evidence="2">Amino-acid biosynthesis; L-serine biosynthesis; L-serine from 3-phospho-D-glycerate: step 3/3.</text>
</comment>